<protein>
    <submittedName>
        <fullName evidence="1">Uncharacterized protein</fullName>
    </submittedName>
</protein>
<name>A0A0E9UTW0_ANGAN</name>
<organism evidence="1">
    <name type="scientific">Anguilla anguilla</name>
    <name type="common">European freshwater eel</name>
    <name type="synonym">Muraena anguilla</name>
    <dbReference type="NCBI Taxonomy" id="7936"/>
    <lineage>
        <taxon>Eukaryota</taxon>
        <taxon>Metazoa</taxon>
        <taxon>Chordata</taxon>
        <taxon>Craniata</taxon>
        <taxon>Vertebrata</taxon>
        <taxon>Euteleostomi</taxon>
        <taxon>Actinopterygii</taxon>
        <taxon>Neopterygii</taxon>
        <taxon>Teleostei</taxon>
        <taxon>Anguilliformes</taxon>
        <taxon>Anguillidae</taxon>
        <taxon>Anguilla</taxon>
    </lineage>
</organism>
<reference evidence="1" key="2">
    <citation type="journal article" date="2015" name="Fish Shellfish Immunol.">
        <title>Early steps in the European eel (Anguilla anguilla)-Vibrio vulnificus interaction in the gills: Role of the RtxA13 toxin.</title>
        <authorList>
            <person name="Callol A."/>
            <person name="Pajuelo D."/>
            <person name="Ebbesson L."/>
            <person name="Teles M."/>
            <person name="MacKenzie S."/>
            <person name="Amaro C."/>
        </authorList>
    </citation>
    <scope>NUCLEOTIDE SEQUENCE</scope>
</reference>
<proteinExistence type="predicted"/>
<dbReference type="AlphaFoldDB" id="A0A0E9UTW0"/>
<evidence type="ECO:0000313" key="1">
    <source>
        <dbReference type="EMBL" id="JAH69232.1"/>
    </source>
</evidence>
<reference evidence="1" key="1">
    <citation type="submission" date="2014-11" db="EMBL/GenBank/DDBJ databases">
        <authorList>
            <person name="Amaro Gonzalez C."/>
        </authorList>
    </citation>
    <scope>NUCLEOTIDE SEQUENCE</scope>
</reference>
<sequence>MVTMHFTIKRHKTNHLILIKLLLDHCYQLSIQVTV</sequence>
<accession>A0A0E9UTW0</accession>
<dbReference type="EMBL" id="GBXM01039345">
    <property type="protein sequence ID" value="JAH69232.1"/>
    <property type="molecule type" value="Transcribed_RNA"/>
</dbReference>